<dbReference type="SUPFAM" id="SSF51658">
    <property type="entry name" value="Xylose isomerase-like"/>
    <property type="match status" value="1"/>
</dbReference>
<dbReference type="RefSeq" id="WP_138126682.1">
    <property type="nucleotide sequence ID" value="NZ_SWLG01000007.1"/>
</dbReference>
<sequence>MATFIINTVLLEKNRWEPGRVPTIKVSEWMKDFRRDGFSGVELWENHALKASEEETRQLKNAILPVDVFNSYAGFEDEKEQERKETAEMVRKLGASNVKFNIGADENKRDTYVKNVLEWKEQLPSGCMLLCECHSGTLMEDPQTAAQVFNEWGSNQFGAILHPFHAHTDLDSWFAHLGSTIVHAHVSLYADGAFQLLEEQPELVKERVRKLKKAGFDGTYSMEFTKGTALEREIPMMLYENALKDMDFLSTCLKEV</sequence>
<keyword evidence="3" id="KW-1185">Reference proteome</keyword>
<dbReference type="InterPro" id="IPR013022">
    <property type="entry name" value="Xyl_isomerase-like_TIM-brl"/>
</dbReference>
<dbReference type="Gene3D" id="3.20.20.150">
    <property type="entry name" value="Divalent-metal-dependent TIM barrel enzymes"/>
    <property type="match status" value="1"/>
</dbReference>
<evidence type="ECO:0000259" key="1">
    <source>
        <dbReference type="Pfam" id="PF01261"/>
    </source>
</evidence>
<dbReference type="OrthoDB" id="9815124at2"/>
<proteinExistence type="predicted"/>
<dbReference type="EMBL" id="SWLG01000007">
    <property type="protein sequence ID" value="TLS37216.1"/>
    <property type="molecule type" value="Genomic_DNA"/>
</dbReference>
<reference evidence="2 3" key="1">
    <citation type="submission" date="2019-04" db="EMBL/GenBank/DDBJ databases">
        <title>Bacillus caeni sp. nov., a bacterium isolated from mangrove sediment.</title>
        <authorList>
            <person name="Huang H."/>
            <person name="Mo K."/>
            <person name="Hu Y."/>
        </authorList>
    </citation>
    <scope>NUCLEOTIDE SEQUENCE [LARGE SCALE GENOMIC DNA]</scope>
    <source>
        <strain evidence="2 3">HB172195</strain>
    </source>
</reference>
<name>A0A5R9F4D5_9BACL</name>
<feature type="domain" description="Xylose isomerase-like TIM barrel" evidence="1">
    <location>
        <begin position="35"/>
        <end position="226"/>
    </location>
</feature>
<comment type="caution">
    <text evidence="2">The sequence shown here is derived from an EMBL/GenBank/DDBJ whole genome shotgun (WGS) entry which is preliminary data.</text>
</comment>
<dbReference type="InterPro" id="IPR036237">
    <property type="entry name" value="Xyl_isomerase-like_sf"/>
</dbReference>
<dbReference type="Pfam" id="PF01261">
    <property type="entry name" value="AP_endonuc_2"/>
    <property type="match status" value="1"/>
</dbReference>
<protein>
    <recommendedName>
        <fullName evidence="1">Xylose isomerase-like TIM barrel domain-containing protein</fullName>
    </recommendedName>
</protein>
<dbReference type="AlphaFoldDB" id="A0A5R9F4D5"/>
<accession>A0A5R9F4D5</accession>
<evidence type="ECO:0000313" key="3">
    <source>
        <dbReference type="Proteomes" id="UP000308230"/>
    </source>
</evidence>
<evidence type="ECO:0000313" key="2">
    <source>
        <dbReference type="EMBL" id="TLS37216.1"/>
    </source>
</evidence>
<dbReference type="Proteomes" id="UP000308230">
    <property type="component" value="Unassembled WGS sequence"/>
</dbReference>
<gene>
    <name evidence="2" type="ORF">FCL54_11865</name>
</gene>
<organism evidence="2 3">
    <name type="scientific">Exobacillus caeni</name>
    <dbReference type="NCBI Taxonomy" id="2574798"/>
    <lineage>
        <taxon>Bacteria</taxon>
        <taxon>Bacillati</taxon>
        <taxon>Bacillota</taxon>
        <taxon>Bacilli</taxon>
        <taxon>Bacillales</taxon>
        <taxon>Guptibacillaceae</taxon>
        <taxon>Exobacillus</taxon>
    </lineage>
</organism>